<dbReference type="InterPro" id="IPR020904">
    <property type="entry name" value="Sc_DH/Rdtase_CS"/>
</dbReference>
<protein>
    <recommendedName>
        <fullName evidence="6">NAD(P)-binding protein</fullName>
    </recommendedName>
</protein>
<evidence type="ECO:0000256" key="2">
    <source>
        <dbReference type="ARBA" id="ARBA00022857"/>
    </source>
</evidence>
<dbReference type="GeneID" id="98158130"/>
<comment type="similarity">
    <text evidence="1">Belongs to the short-chain dehydrogenases/reductases (SDR) family.</text>
</comment>
<comment type="caution">
    <text evidence="4">The sequence shown here is derived from an EMBL/GenBank/DDBJ whole genome shotgun (WGS) entry which is preliminary data.</text>
</comment>
<name>A0ABR4KGK6_9EURO</name>
<dbReference type="Pfam" id="PF13561">
    <property type="entry name" value="adh_short_C2"/>
    <property type="match status" value="1"/>
</dbReference>
<dbReference type="PANTHER" id="PTHR24321">
    <property type="entry name" value="DEHYDROGENASES, SHORT CHAIN"/>
    <property type="match status" value="1"/>
</dbReference>
<keyword evidence="5" id="KW-1185">Reference proteome</keyword>
<evidence type="ECO:0000313" key="5">
    <source>
        <dbReference type="Proteomes" id="UP001610444"/>
    </source>
</evidence>
<dbReference type="CDD" id="cd05233">
    <property type="entry name" value="SDR_c"/>
    <property type="match status" value="1"/>
</dbReference>
<dbReference type="PANTHER" id="PTHR24321:SF8">
    <property type="entry name" value="ESTRADIOL 17-BETA-DEHYDROGENASE 8-RELATED"/>
    <property type="match status" value="1"/>
</dbReference>
<gene>
    <name evidence="4" type="ORF">BJX68DRAFT_254960</name>
</gene>
<evidence type="ECO:0008006" key="6">
    <source>
        <dbReference type="Google" id="ProtNLM"/>
    </source>
</evidence>
<reference evidence="4 5" key="1">
    <citation type="submission" date="2024-07" db="EMBL/GenBank/DDBJ databases">
        <title>Section-level genome sequencing and comparative genomics of Aspergillus sections Usti and Cavernicolus.</title>
        <authorList>
            <consortium name="Lawrence Berkeley National Laboratory"/>
            <person name="Nybo J.L."/>
            <person name="Vesth T.C."/>
            <person name="Theobald S."/>
            <person name="Frisvad J.C."/>
            <person name="Larsen T.O."/>
            <person name="Kjaerboelling I."/>
            <person name="Rothschild-Mancinelli K."/>
            <person name="Lyhne E.K."/>
            <person name="Kogle M.E."/>
            <person name="Barry K."/>
            <person name="Clum A."/>
            <person name="Na H."/>
            <person name="Ledsgaard L."/>
            <person name="Lin J."/>
            <person name="Lipzen A."/>
            <person name="Kuo A."/>
            <person name="Riley R."/>
            <person name="Mondo S."/>
            <person name="LaButti K."/>
            <person name="Haridas S."/>
            <person name="Pangalinan J."/>
            <person name="Salamov A.A."/>
            <person name="Simmons B.A."/>
            <person name="Magnuson J.K."/>
            <person name="Chen J."/>
            <person name="Drula E."/>
            <person name="Henrissat B."/>
            <person name="Wiebenga A."/>
            <person name="Lubbers R.J."/>
            <person name="Gomes A.C."/>
            <person name="Macurrencykelacurrency M.R."/>
            <person name="Stajich J."/>
            <person name="Grigoriev I.V."/>
            <person name="Mortensen U.H."/>
            <person name="De vries R.P."/>
            <person name="Baker S.E."/>
            <person name="Andersen M.R."/>
        </authorList>
    </citation>
    <scope>NUCLEOTIDE SEQUENCE [LARGE SCALE GENOMIC DNA]</scope>
    <source>
        <strain evidence="4 5">CBS 756.74</strain>
    </source>
</reference>
<dbReference type="RefSeq" id="XP_070899851.1">
    <property type="nucleotide sequence ID" value="XM_071042966.1"/>
</dbReference>
<dbReference type="Gene3D" id="3.40.50.720">
    <property type="entry name" value="NAD(P)-binding Rossmann-like Domain"/>
    <property type="match status" value="1"/>
</dbReference>
<evidence type="ECO:0000256" key="1">
    <source>
        <dbReference type="ARBA" id="ARBA00006484"/>
    </source>
</evidence>
<evidence type="ECO:0000313" key="4">
    <source>
        <dbReference type="EMBL" id="KAL2851410.1"/>
    </source>
</evidence>
<keyword evidence="3" id="KW-0560">Oxidoreductase</keyword>
<dbReference type="PROSITE" id="PS00061">
    <property type="entry name" value="ADH_SHORT"/>
    <property type="match status" value="1"/>
</dbReference>
<dbReference type="SUPFAM" id="SSF51735">
    <property type="entry name" value="NAD(P)-binding Rossmann-fold domains"/>
    <property type="match status" value="1"/>
</dbReference>
<keyword evidence="2" id="KW-0521">NADP</keyword>
<dbReference type="Proteomes" id="UP001610444">
    <property type="component" value="Unassembled WGS sequence"/>
</dbReference>
<dbReference type="PRINTS" id="PR00080">
    <property type="entry name" value="SDRFAMILY"/>
</dbReference>
<dbReference type="InterPro" id="IPR036291">
    <property type="entry name" value="NAD(P)-bd_dom_sf"/>
</dbReference>
<accession>A0ABR4KGK6</accession>
<sequence length="260" mass="26644">MIDLSNKVIVLTGGASGIGRATALLLASLGAKLSIADLQQEALESVAQEIKGAGHGDVLTTKVDVRQADAVEAWIQQTVQWAGRIDGAANLAGVIGKSIGLAGIKETDSDEWDFIMDVNLKGLMHCMRAELKVLADKGSVVNAASIAGLMGFPRNAAYCASKHGVIGLSRSAAKEVGSTQGIRVNCIAPICVSNVCRGAIQTPMLAQSYATSGNAALEAGTALGRPGVAEEVANLVAFLLSDASTFITGSVYSIDGGWAC</sequence>
<proteinExistence type="inferred from homology"/>
<evidence type="ECO:0000256" key="3">
    <source>
        <dbReference type="ARBA" id="ARBA00023002"/>
    </source>
</evidence>
<dbReference type="EMBL" id="JBFXLR010000018">
    <property type="protein sequence ID" value="KAL2851410.1"/>
    <property type="molecule type" value="Genomic_DNA"/>
</dbReference>
<dbReference type="InterPro" id="IPR002347">
    <property type="entry name" value="SDR_fam"/>
</dbReference>
<dbReference type="PRINTS" id="PR00081">
    <property type="entry name" value="GDHRDH"/>
</dbReference>
<organism evidence="4 5">
    <name type="scientific">Aspergillus pseudodeflectus</name>
    <dbReference type="NCBI Taxonomy" id="176178"/>
    <lineage>
        <taxon>Eukaryota</taxon>
        <taxon>Fungi</taxon>
        <taxon>Dikarya</taxon>
        <taxon>Ascomycota</taxon>
        <taxon>Pezizomycotina</taxon>
        <taxon>Eurotiomycetes</taxon>
        <taxon>Eurotiomycetidae</taxon>
        <taxon>Eurotiales</taxon>
        <taxon>Aspergillaceae</taxon>
        <taxon>Aspergillus</taxon>
        <taxon>Aspergillus subgen. Nidulantes</taxon>
    </lineage>
</organism>